<organism evidence="3 4">
    <name type="scientific">Terfezia boudieri ATCC MYA-4762</name>
    <dbReference type="NCBI Taxonomy" id="1051890"/>
    <lineage>
        <taxon>Eukaryota</taxon>
        <taxon>Fungi</taxon>
        <taxon>Dikarya</taxon>
        <taxon>Ascomycota</taxon>
        <taxon>Pezizomycotina</taxon>
        <taxon>Pezizomycetes</taxon>
        <taxon>Pezizales</taxon>
        <taxon>Pezizaceae</taxon>
        <taxon>Terfezia</taxon>
    </lineage>
</organism>
<dbReference type="Pfam" id="PF01454">
    <property type="entry name" value="MAGE"/>
    <property type="match status" value="1"/>
</dbReference>
<dbReference type="OrthoDB" id="205198at2759"/>
<dbReference type="InParanoid" id="A0A3N4LMJ5"/>
<dbReference type="PANTHER" id="PTHR11736">
    <property type="entry name" value="MELANOMA-ASSOCIATED ANTIGEN MAGE ANTIGEN"/>
    <property type="match status" value="1"/>
</dbReference>
<proteinExistence type="predicted"/>
<feature type="domain" description="MAGE" evidence="2">
    <location>
        <begin position="92"/>
        <end position="302"/>
    </location>
</feature>
<dbReference type="InterPro" id="IPR041898">
    <property type="entry name" value="MAGE_WH1"/>
</dbReference>
<dbReference type="AlphaFoldDB" id="A0A3N4LMJ5"/>
<protein>
    <submittedName>
        <fullName evidence="3">MAGE-domain-containing protein</fullName>
    </submittedName>
</protein>
<dbReference type="GO" id="GO:0005634">
    <property type="term" value="C:nucleus"/>
    <property type="evidence" value="ECO:0007669"/>
    <property type="project" value="TreeGrafter"/>
</dbReference>
<dbReference type="Proteomes" id="UP000267821">
    <property type="component" value="Unassembled WGS sequence"/>
</dbReference>
<dbReference type="InterPro" id="IPR002190">
    <property type="entry name" value="MHD_dom"/>
</dbReference>
<dbReference type="PANTHER" id="PTHR11736:SF14">
    <property type="entry name" value="NSE3 HOMOLOG, SMC5-SMC6 COMPLEX COMPONENT"/>
    <property type="match status" value="1"/>
</dbReference>
<reference evidence="3 4" key="1">
    <citation type="journal article" date="2018" name="Nat. Ecol. Evol.">
        <title>Pezizomycetes genomes reveal the molecular basis of ectomycorrhizal truffle lifestyle.</title>
        <authorList>
            <person name="Murat C."/>
            <person name="Payen T."/>
            <person name="Noel B."/>
            <person name="Kuo A."/>
            <person name="Morin E."/>
            <person name="Chen J."/>
            <person name="Kohler A."/>
            <person name="Krizsan K."/>
            <person name="Balestrini R."/>
            <person name="Da Silva C."/>
            <person name="Montanini B."/>
            <person name="Hainaut M."/>
            <person name="Levati E."/>
            <person name="Barry K.W."/>
            <person name="Belfiori B."/>
            <person name="Cichocki N."/>
            <person name="Clum A."/>
            <person name="Dockter R.B."/>
            <person name="Fauchery L."/>
            <person name="Guy J."/>
            <person name="Iotti M."/>
            <person name="Le Tacon F."/>
            <person name="Lindquist E.A."/>
            <person name="Lipzen A."/>
            <person name="Malagnac F."/>
            <person name="Mello A."/>
            <person name="Molinier V."/>
            <person name="Miyauchi S."/>
            <person name="Poulain J."/>
            <person name="Riccioni C."/>
            <person name="Rubini A."/>
            <person name="Sitrit Y."/>
            <person name="Splivallo R."/>
            <person name="Traeger S."/>
            <person name="Wang M."/>
            <person name="Zifcakova L."/>
            <person name="Wipf D."/>
            <person name="Zambonelli A."/>
            <person name="Paolocci F."/>
            <person name="Nowrousian M."/>
            <person name="Ottonello S."/>
            <person name="Baldrian P."/>
            <person name="Spatafora J.W."/>
            <person name="Henrissat B."/>
            <person name="Nagy L.G."/>
            <person name="Aury J.M."/>
            <person name="Wincker P."/>
            <person name="Grigoriev I.V."/>
            <person name="Bonfante P."/>
            <person name="Martin F.M."/>
        </authorList>
    </citation>
    <scope>NUCLEOTIDE SEQUENCE [LARGE SCALE GENOMIC DNA]</scope>
    <source>
        <strain evidence="3 4">ATCC MYA-4762</strain>
    </source>
</reference>
<feature type="region of interest" description="Disordered" evidence="1">
    <location>
        <begin position="1"/>
        <end position="90"/>
    </location>
</feature>
<dbReference type="GO" id="GO:0006281">
    <property type="term" value="P:DNA repair"/>
    <property type="evidence" value="ECO:0007669"/>
    <property type="project" value="TreeGrafter"/>
</dbReference>
<evidence type="ECO:0000313" key="3">
    <source>
        <dbReference type="EMBL" id="RPB21911.1"/>
    </source>
</evidence>
<dbReference type="EMBL" id="ML121556">
    <property type="protein sequence ID" value="RPB21911.1"/>
    <property type="molecule type" value="Genomic_DNA"/>
</dbReference>
<feature type="compositionally biased region" description="Basic residues" evidence="1">
    <location>
        <begin position="40"/>
        <end position="57"/>
    </location>
</feature>
<sequence>MPGPPPSKKRARPPTTHISPDDGSPSQRRRLAGTSSSSHQSKKQHQHQHQHQQRRHVQSQIEAPPRRNSDDEEDNEEDTGEEDSRGQGEITIDRLSKKLVRLALASEYTRQPIRRTDIANKILTPTNSRLFKPVFASAQASLRTVFGMTLSELPLRDKLTLTQKRSALRSQKSTSSKSYILTTLLPPAFRVPEILSAGTALTNTKEEAYIALTTTICSLVYLNGRSINEAKLDRYLRRLNIEQNTPVDRTEKLLANMCKQGYLLRIKDNTGGETSWEYHLGPRAKMEIGKEGVVSLVKEVYGVRAPEDVEERVGRNIGIEEISTATKAKAKGIPIPNCPPARGFGLMFEKHLGYALEQQEIMIMHPGSSIKGSWERTD</sequence>
<evidence type="ECO:0000259" key="2">
    <source>
        <dbReference type="PROSITE" id="PS50838"/>
    </source>
</evidence>
<evidence type="ECO:0000256" key="1">
    <source>
        <dbReference type="SAM" id="MobiDB-lite"/>
    </source>
</evidence>
<dbReference type="InterPro" id="IPR037445">
    <property type="entry name" value="MAGE"/>
</dbReference>
<dbReference type="Gene3D" id="1.10.10.1200">
    <property type="entry name" value="MAGE homology domain, winged helix WH1 motif"/>
    <property type="match status" value="1"/>
</dbReference>
<gene>
    <name evidence="3" type="ORF">L211DRAFT_869696</name>
</gene>
<accession>A0A3N4LMJ5</accession>
<keyword evidence="4" id="KW-1185">Reference proteome</keyword>
<feature type="compositionally biased region" description="Acidic residues" evidence="1">
    <location>
        <begin position="70"/>
        <end position="81"/>
    </location>
</feature>
<evidence type="ECO:0000313" key="4">
    <source>
        <dbReference type="Proteomes" id="UP000267821"/>
    </source>
</evidence>
<name>A0A3N4LMJ5_9PEZI</name>
<dbReference type="SMART" id="SM01373">
    <property type="entry name" value="MAGE"/>
    <property type="match status" value="1"/>
</dbReference>
<dbReference type="InterPro" id="IPR041899">
    <property type="entry name" value="MAGE_WH2"/>
</dbReference>
<dbReference type="Gene3D" id="1.10.10.1210">
    <property type="entry name" value="MAGE homology domain, winged helix WH2 motif"/>
    <property type="match status" value="1"/>
</dbReference>
<dbReference type="PROSITE" id="PS50838">
    <property type="entry name" value="MAGE"/>
    <property type="match status" value="1"/>
</dbReference>
<dbReference type="STRING" id="1051890.A0A3N4LMJ5"/>